<proteinExistence type="predicted"/>
<organism evidence="1 2">
    <name type="scientific">Armillaria solidipes</name>
    <dbReference type="NCBI Taxonomy" id="1076256"/>
    <lineage>
        <taxon>Eukaryota</taxon>
        <taxon>Fungi</taxon>
        <taxon>Dikarya</taxon>
        <taxon>Basidiomycota</taxon>
        <taxon>Agaricomycotina</taxon>
        <taxon>Agaricomycetes</taxon>
        <taxon>Agaricomycetidae</taxon>
        <taxon>Agaricales</taxon>
        <taxon>Marasmiineae</taxon>
        <taxon>Physalacriaceae</taxon>
        <taxon>Armillaria</taxon>
    </lineage>
</organism>
<reference evidence="2" key="1">
    <citation type="journal article" date="2017" name="Nat. Ecol. Evol.">
        <title>Genome expansion and lineage-specific genetic innovations in the forest pathogenic fungi Armillaria.</title>
        <authorList>
            <person name="Sipos G."/>
            <person name="Prasanna A.N."/>
            <person name="Walter M.C."/>
            <person name="O'Connor E."/>
            <person name="Balint B."/>
            <person name="Krizsan K."/>
            <person name="Kiss B."/>
            <person name="Hess J."/>
            <person name="Varga T."/>
            <person name="Slot J."/>
            <person name="Riley R."/>
            <person name="Boka B."/>
            <person name="Rigling D."/>
            <person name="Barry K."/>
            <person name="Lee J."/>
            <person name="Mihaltcheva S."/>
            <person name="LaButti K."/>
            <person name="Lipzen A."/>
            <person name="Waldron R."/>
            <person name="Moloney N.M."/>
            <person name="Sperisen C."/>
            <person name="Kredics L."/>
            <person name="Vagvoelgyi C."/>
            <person name="Patrignani A."/>
            <person name="Fitzpatrick D."/>
            <person name="Nagy I."/>
            <person name="Doyle S."/>
            <person name="Anderson J.B."/>
            <person name="Grigoriev I.V."/>
            <person name="Gueldener U."/>
            <person name="Muensterkoetter M."/>
            <person name="Nagy L.G."/>
        </authorList>
    </citation>
    <scope>NUCLEOTIDE SEQUENCE [LARGE SCALE GENOMIC DNA]</scope>
    <source>
        <strain evidence="2">28-4</strain>
    </source>
</reference>
<accession>A0A2H3BL51</accession>
<protein>
    <recommendedName>
        <fullName evidence="3">Fungal-type protein kinase domain-containing protein</fullName>
    </recommendedName>
</protein>
<dbReference type="EMBL" id="KZ293423">
    <property type="protein sequence ID" value="PBK71605.1"/>
    <property type="molecule type" value="Genomic_DNA"/>
</dbReference>
<evidence type="ECO:0008006" key="3">
    <source>
        <dbReference type="Google" id="ProtNLM"/>
    </source>
</evidence>
<dbReference type="Proteomes" id="UP000218334">
    <property type="component" value="Unassembled WGS sequence"/>
</dbReference>
<evidence type="ECO:0000313" key="2">
    <source>
        <dbReference type="Proteomes" id="UP000218334"/>
    </source>
</evidence>
<gene>
    <name evidence="1" type="ORF">ARMSODRAFT_954403</name>
</gene>
<name>A0A2H3BL51_9AGAR</name>
<dbReference type="AlphaFoldDB" id="A0A2H3BL51"/>
<evidence type="ECO:0000313" key="1">
    <source>
        <dbReference type="EMBL" id="PBK71605.1"/>
    </source>
</evidence>
<keyword evidence="2" id="KW-1185">Reference proteome</keyword>
<sequence length="125" mass="14967">MAYELLINGNPSEHLYRYDIESFFYVIFLLCCRYELVPLQNSPEHAIMARMKVPSRFDRWYKLNCAQLKPCQSRFSLWCLFHCEQWPHWLSALVRCPSPTVPGRILYSELIYPPPNTRKRHGCLR</sequence>